<dbReference type="Proteomes" id="UP000008022">
    <property type="component" value="Unassembled WGS sequence"/>
</dbReference>
<reference evidence="2" key="1">
    <citation type="submission" date="2013-06" db="EMBL/GenBank/DDBJ databases">
        <authorList>
            <person name="Zhao Q."/>
        </authorList>
    </citation>
    <scope>NUCLEOTIDE SEQUENCE</scope>
    <source>
        <strain evidence="2">cv. W1943</strain>
    </source>
</reference>
<name>A0A0E0PMG9_ORYRU</name>
<evidence type="ECO:0000313" key="1">
    <source>
        <dbReference type="EnsemblPlants" id="ORUFI05G17590.1"/>
    </source>
</evidence>
<dbReference type="HOGENOM" id="CLU_1707187_0_0_1"/>
<proteinExistence type="predicted"/>
<keyword evidence="2" id="KW-1185">Reference proteome</keyword>
<dbReference type="Gramene" id="ORUFI05G17590.1">
    <property type="protein sequence ID" value="ORUFI05G17590.1"/>
    <property type="gene ID" value="ORUFI05G17590"/>
</dbReference>
<evidence type="ECO:0000313" key="2">
    <source>
        <dbReference type="Proteomes" id="UP000008022"/>
    </source>
</evidence>
<dbReference type="AlphaFoldDB" id="A0A0E0PMG9"/>
<accession>A0A0E0PMG9</accession>
<protein>
    <submittedName>
        <fullName evidence="1">Uncharacterized protein</fullName>
    </submittedName>
</protein>
<reference evidence="1" key="2">
    <citation type="submission" date="2015-06" db="UniProtKB">
        <authorList>
            <consortium name="EnsemblPlants"/>
        </authorList>
    </citation>
    <scope>IDENTIFICATION</scope>
</reference>
<sequence>MVVEVDESKDGSISMTVLLIPMASGEARDSAQRGRDGDGDGGVCRCCCCCVDFRGGGEGVGRRGGGRRRRVLMMILRGGEEHAGVNVGVERDEALSDVTTRAGRTGTGTDLWFDGKRKIWLTARRCISRLRSETRRGREAAKARRVGFVRVRAG</sequence>
<organism evidence="1 2">
    <name type="scientific">Oryza rufipogon</name>
    <name type="common">Brownbeard rice</name>
    <name type="synonym">Asian wild rice</name>
    <dbReference type="NCBI Taxonomy" id="4529"/>
    <lineage>
        <taxon>Eukaryota</taxon>
        <taxon>Viridiplantae</taxon>
        <taxon>Streptophyta</taxon>
        <taxon>Embryophyta</taxon>
        <taxon>Tracheophyta</taxon>
        <taxon>Spermatophyta</taxon>
        <taxon>Magnoliopsida</taxon>
        <taxon>Liliopsida</taxon>
        <taxon>Poales</taxon>
        <taxon>Poaceae</taxon>
        <taxon>BOP clade</taxon>
        <taxon>Oryzoideae</taxon>
        <taxon>Oryzeae</taxon>
        <taxon>Oryzinae</taxon>
        <taxon>Oryza</taxon>
    </lineage>
</organism>
<dbReference type="EnsemblPlants" id="ORUFI05G17590.1">
    <property type="protein sequence ID" value="ORUFI05G17590.1"/>
    <property type="gene ID" value="ORUFI05G17590"/>
</dbReference>